<keyword evidence="3 4" id="KW-0326">Glycosidase</keyword>
<organism evidence="7 8">
    <name type="scientific">Proteiniphilum saccharofermentans</name>
    <dbReference type="NCBI Taxonomy" id="1642647"/>
    <lineage>
        <taxon>Bacteria</taxon>
        <taxon>Pseudomonadati</taxon>
        <taxon>Bacteroidota</taxon>
        <taxon>Bacteroidia</taxon>
        <taxon>Bacteroidales</taxon>
        <taxon>Dysgonomonadaceae</taxon>
        <taxon>Proteiniphilum</taxon>
    </lineage>
</organism>
<evidence type="ECO:0000256" key="5">
    <source>
        <dbReference type="SAM" id="SignalP"/>
    </source>
</evidence>
<dbReference type="GO" id="GO:0004650">
    <property type="term" value="F:polygalacturonase activity"/>
    <property type="evidence" value="ECO:0007669"/>
    <property type="project" value="InterPro"/>
</dbReference>
<accession>A0A1R3T0T7</accession>
<sequence>MRGIKTLIILCSLCIPAFVFAGFRISELTWVNDVGARTGPSGTRVFNVSSFGAVADGNTLNTKAIQAAIDACERAGGGIVTFSPGNYLTGSIYLKDEVHLKIPQGVTILGSQRIEDYPDIDTRVAGIEMVWPSALVNVIGKKNVRISGKGEIDGQGKPFWDSYWEMRKEYEMKGLRWIVDYDCKRPRTLLVSESEDVTVQDVTFKRAGFWTIHLLYSRYCTIDGVTIRNNIGGHGPSTDGIDIDSSSYILVENCDIDCNDDNFCLKAGRDADGLRVNKPTEYVVIRHCISRAGGGLFTCGSETSGDIRYVLAHDLKAKGTSVGLRFKSAMNRGGTTQHIYLKNIEMEEVGIAIEATMNWNPSYSYSVLPEEFEGKELPDHWNKMLQEVNPPEKAIPFFNNIHLSGIRVSNATRAFSVEGSELSKMEDFYLSNIRINAQHAGSVRHTKNWRMENVNVCSTDGQPIQLTVSYNE</sequence>
<dbReference type="PANTHER" id="PTHR31339">
    <property type="entry name" value="PECTIN LYASE-RELATED"/>
    <property type="match status" value="1"/>
</dbReference>
<dbReference type="InterPro" id="IPR024535">
    <property type="entry name" value="RHGA/B-epi-like_pectate_lyase"/>
</dbReference>
<dbReference type="AlphaFoldDB" id="A0A1R3T0T7"/>
<dbReference type="STRING" id="1642647.PSM36_0923"/>
<dbReference type="InterPro" id="IPR011050">
    <property type="entry name" value="Pectin_lyase_fold/virulence"/>
</dbReference>
<dbReference type="GO" id="GO:0033917">
    <property type="term" value="F:exo-poly-alpha-galacturonosidase activity"/>
    <property type="evidence" value="ECO:0007669"/>
    <property type="project" value="UniProtKB-EC"/>
</dbReference>
<dbReference type="KEGG" id="psac:PSM36_0923"/>
<comment type="similarity">
    <text evidence="1 4">Belongs to the glycosyl hydrolase 28 family.</text>
</comment>
<dbReference type="InterPro" id="IPR012334">
    <property type="entry name" value="Pectin_lyas_fold"/>
</dbReference>
<feature type="domain" description="Rhamnogalacturonase A/B/Epimerase-like pectate lyase" evidence="6">
    <location>
        <begin position="46"/>
        <end position="111"/>
    </location>
</feature>
<keyword evidence="2 4" id="KW-0378">Hydrolase</keyword>
<dbReference type="Proteomes" id="UP000187464">
    <property type="component" value="Chromosome I"/>
</dbReference>
<evidence type="ECO:0000259" key="6">
    <source>
        <dbReference type="Pfam" id="PF12708"/>
    </source>
</evidence>
<feature type="signal peptide" evidence="5">
    <location>
        <begin position="1"/>
        <end position="21"/>
    </location>
</feature>
<dbReference type="Pfam" id="PF12708">
    <property type="entry name" value="Pect-lyase_RHGA_epim"/>
    <property type="match status" value="1"/>
</dbReference>
<proteinExistence type="inferred from homology"/>
<evidence type="ECO:0000313" key="8">
    <source>
        <dbReference type="Proteomes" id="UP000187464"/>
    </source>
</evidence>
<dbReference type="InterPro" id="IPR000743">
    <property type="entry name" value="Glyco_hydro_28"/>
</dbReference>
<dbReference type="PANTHER" id="PTHR31339:SF9">
    <property type="entry name" value="PLASMIN AND FIBRONECTIN-BINDING PROTEIN A"/>
    <property type="match status" value="1"/>
</dbReference>
<reference evidence="7 8" key="1">
    <citation type="submission" date="2016-08" db="EMBL/GenBank/DDBJ databases">
        <authorList>
            <person name="Seilhamer J.J."/>
        </authorList>
    </citation>
    <scope>NUCLEOTIDE SEQUENCE [LARGE SCALE GENOMIC DNA]</scope>
    <source>
        <strain evidence="7">M3/6</strain>
    </source>
</reference>
<dbReference type="Pfam" id="PF00295">
    <property type="entry name" value="Glyco_hydro_28"/>
    <property type="match status" value="1"/>
</dbReference>
<evidence type="ECO:0000313" key="7">
    <source>
        <dbReference type="EMBL" id="SCD19749.1"/>
    </source>
</evidence>
<protein>
    <submittedName>
        <fullName evidence="7">Exo-poly-alpha-D-galacturonosidase</fullName>
        <ecNumber evidence="7">3.2.1.82</ecNumber>
    </submittedName>
</protein>
<gene>
    <name evidence="7" type="ORF">PSM36_0923</name>
</gene>
<dbReference type="GO" id="GO:0005975">
    <property type="term" value="P:carbohydrate metabolic process"/>
    <property type="evidence" value="ECO:0007669"/>
    <property type="project" value="InterPro"/>
</dbReference>
<dbReference type="SUPFAM" id="SSF51126">
    <property type="entry name" value="Pectin lyase-like"/>
    <property type="match status" value="1"/>
</dbReference>
<feature type="chain" id="PRO_5012255416" evidence="5">
    <location>
        <begin position="22"/>
        <end position="472"/>
    </location>
</feature>
<evidence type="ECO:0000256" key="4">
    <source>
        <dbReference type="RuleBase" id="RU361169"/>
    </source>
</evidence>
<dbReference type="EMBL" id="LT605205">
    <property type="protein sequence ID" value="SCD19749.1"/>
    <property type="molecule type" value="Genomic_DNA"/>
</dbReference>
<dbReference type="SMART" id="SM00710">
    <property type="entry name" value="PbH1"/>
    <property type="match status" value="4"/>
</dbReference>
<dbReference type="InterPro" id="IPR006626">
    <property type="entry name" value="PbH1"/>
</dbReference>
<evidence type="ECO:0000256" key="1">
    <source>
        <dbReference type="ARBA" id="ARBA00008834"/>
    </source>
</evidence>
<keyword evidence="5" id="KW-0732">Signal</keyword>
<dbReference type="InterPro" id="IPR051801">
    <property type="entry name" value="GH28_Enzymes"/>
</dbReference>
<dbReference type="EC" id="3.2.1.82" evidence="7"/>
<evidence type="ECO:0000256" key="2">
    <source>
        <dbReference type="ARBA" id="ARBA00022801"/>
    </source>
</evidence>
<dbReference type="Gene3D" id="2.160.20.10">
    <property type="entry name" value="Single-stranded right-handed beta-helix, Pectin lyase-like"/>
    <property type="match status" value="1"/>
</dbReference>
<evidence type="ECO:0000256" key="3">
    <source>
        <dbReference type="ARBA" id="ARBA00023295"/>
    </source>
</evidence>
<dbReference type="RefSeq" id="WP_076929251.1">
    <property type="nucleotide sequence ID" value="NZ_LT605205.1"/>
</dbReference>
<name>A0A1R3T0T7_9BACT</name>
<keyword evidence="8" id="KW-1185">Reference proteome</keyword>